<sequence length="710" mass="76623">MSSINSTGGSGAGKVGLPDLRKAEAPPSPAEAAKPQEVETPKPPKKEVASTFEGTKPAKASGTELRPGPVGKNPGAQKPTRELAEDPLVGTFAASRTTRATPPTPVEHEGKKWDVAGIVMKNGEPHAQLQEAGVQPRYMPMVEVLKGRIVEVPDKDGSPVKFRLMGTRQKDSQEYLVLHKLDDPQEPAPLRTEQPARGYPIRNRRLSEAPDKSVAKDKELLVPMSDAGSVSVTFNTGDHAPSGRHTYSLGAMRYDSFLLTPQEPARTKEVPLKSLGKVEARLSGREMEGVYTLEATANGGIQATGMDKEGHSGTSAIQPSAVAGRYVLVPAPDFGGMVALDAFNFREAQARATAATNPTEGSRPISDPLIGTLPKTVRAQVDRGTASLQHIKKLLDDPAATGPVTLFNVDLGIGGKGATEEGNKQAQAVLDSLVAYRTRNPDAPMQVIADERMWNNREMNKELTTRLQDAGIDIVFPRTTAKPRINHSKGACVGERVVLTTAAVVPKTTTKSDVTTELPPEAAGLYRDYLNLTFKTGDFSTEDKEKLQSLVTGLAKHGVVVNDPMTKSPLVARAMDGLITGAARSLRFLGSELKDEATTHKLIERAKTGVQVLIQYREIDPQSESLLKAAMKDLPNLKQEKVDDWKPYPHFNALIADDSQAYVGTAYLWPNQLSMAHHGLSHESGVVLGEDSTKDLLRQFDDLEARTRPA</sequence>
<name>A0ABX7NFE8_9BACT</name>
<evidence type="ECO:0000313" key="3">
    <source>
        <dbReference type="Proteomes" id="UP000663090"/>
    </source>
</evidence>
<dbReference type="RefSeq" id="WP_206719154.1">
    <property type="nucleotide sequence ID" value="NZ_CP071091.1"/>
</dbReference>
<evidence type="ECO:0000256" key="1">
    <source>
        <dbReference type="SAM" id="MobiDB-lite"/>
    </source>
</evidence>
<organism evidence="2 3">
    <name type="scientific">Myxococcus landrumensis</name>
    <dbReference type="NCBI Taxonomy" id="2813577"/>
    <lineage>
        <taxon>Bacteria</taxon>
        <taxon>Pseudomonadati</taxon>
        <taxon>Myxococcota</taxon>
        <taxon>Myxococcia</taxon>
        <taxon>Myxococcales</taxon>
        <taxon>Cystobacterineae</taxon>
        <taxon>Myxococcaceae</taxon>
        <taxon>Myxococcus</taxon>
    </lineage>
</organism>
<reference evidence="2 3" key="1">
    <citation type="submission" date="2021-02" db="EMBL/GenBank/DDBJ databases">
        <title>De Novo genome assembly of isolated myxobacteria.</title>
        <authorList>
            <person name="Stevens D.C."/>
        </authorList>
    </citation>
    <scope>NUCLEOTIDE SEQUENCE [LARGE SCALE GENOMIC DNA]</scope>
    <source>
        <strain evidence="2 3">SCHIC003</strain>
    </source>
</reference>
<keyword evidence="3" id="KW-1185">Reference proteome</keyword>
<feature type="compositionally biased region" description="Basic and acidic residues" evidence="1">
    <location>
        <begin position="34"/>
        <end position="48"/>
    </location>
</feature>
<protein>
    <submittedName>
        <fullName evidence="2">Uncharacterized protein</fullName>
    </submittedName>
</protein>
<gene>
    <name evidence="2" type="ORF">JY572_16480</name>
</gene>
<dbReference type="EMBL" id="CP071091">
    <property type="protein sequence ID" value="QSQ17535.1"/>
    <property type="molecule type" value="Genomic_DNA"/>
</dbReference>
<accession>A0ABX7NFE8</accession>
<proteinExistence type="predicted"/>
<evidence type="ECO:0000313" key="2">
    <source>
        <dbReference type="EMBL" id="QSQ17535.1"/>
    </source>
</evidence>
<dbReference type="Proteomes" id="UP000663090">
    <property type="component" value="Chromosome"/>
</dbReference>
<feature type="region of interest" description="Disordered" evidence="1">
    <location>
        <begin position="1"/>
        <end position="84"/>
    </location>
</feature>